<dbReference type="SUPFAM" id="SSF81301">
    <property type="entry name" value="Nucleotidyltransferase"/>
    <property type="match status" value="1"/>
</dbReference>
<dbReference type="Pfam" id="PF01743">
    <property type="entry name" value="PolyA_pol"/>
    <property type="match status" value="1"/>
</dbReference>
<reference evidence="11" key="1">
    <citation type="journal article" date="2014" name="Front. Microbiol.">
        <title>High frequency of phylogenetically diverse reductive dehalogenase-homologous genes in deep subseafloor sedimentary metagenomes.</title>
        <authorList>
            <person name="Kawai M."/>
            <person name="Futagami T."/>
            <person name="Toyoda A."/>
            <person name="Takaki Y."/>
            <person name="Nishi S."/>
            <person name="Hori S."/>
            <person name="Arai W."/>
            <person name="Tsubouchi T."/>
            <person name="Morono Y."/>
            <person name="Uchiyama I."/>
            <person name="Ito T."/>
            <person name="Fujiyama A."/>
            <person name="Inagaki F."/>
            <person name="Takami H."/>
        </authorList>
    </citation>
    <scope>NUCLEOTIDE SEQUENCE</scope>
    <source>
        <strain evidence="11">Expedition CK06-06</strain>
    </source>
</reference>
<dbReference type="GO" id="GO:0000166">
    <property type="term" value="F:nucleotide binding"/>
    <property type="evidence" value="ECO:0007669"/>
    <property type="project" value="UniProtKB-KW"/>
</dbReference>
<dbReference type="InterPro" id="IPR003607">
    <property type="entry name" value="HD/PDEase_dom"/>
</dbReference>
<dbReference type="GO" id="GO:0008033">
    <property type="term" value="P:tRNA processing"/>
    <property type="evidence" value="ECO:0007669"/>
    <property type="project" value="UniProtKB-KW"/>
</dbReference>
<feature type="domain" description="tRNA nucleotidyltransferase/poly(A) polymerase RNA and SrmB- binding" evidence="10">
    <location>
        <begin position="179"/>
        <end position="227"/>
    </location>
</feature>
<name>X1SXX0_9ZZZZ</name>
<dbReference type="InterPro" id="IPR006674">
    <property type="entry name" value="HD_domain"/>
</dbReference>
<keyword evidence="2" id="KW-0808">Transferase</keyword>
<dbReference type="GO" id="GO:0046872">
    <property type="term" value="F:metal ion binding"/>
    <property type="evidence" value="ECO:0007669"/>
    <property type="project" value="UniProtKB-KW"/>
</dbReference>
<dbReference type="Pfam" id="PF12627">
    <property type="entry name" value="PolyA_pol_RNAbd"/>
    <property type="match status" value="1"/>
</dbReference>
<keyword evidence="3" id="KW-0819">tRNA processing</keyword>
<dbReference type="NCBIfam" id="TIGR00277">
    <property type="entry name" value="HDIG"/>
    <property type="match status" value="1"/>
</dbReference>
<evidence type="ECO:0000259" key="8">
    <source>
        <dbReference type="Pfam" id="PF01743"/>
    </source>
</evidence>
<dbReference type="InterPro" id="IPR050264">
    <property type="entry name" value="Bact_CCA-adding_enz_type3_sf"/>
</dbReference>
<dbReference type="PANTHER" id="PTHR46173:SF1">
    <property type="entry name" value="CCA TRNA NUCLEOTIDYLTRANSFERASE 1, MITOCHONDRIAL"/>
    <property type="match status" value="1"/>
</dbReference>
<comment type="cofactor">
    <cofactor evidence="1">
        <name>Mg(2+)</name>
        <dbReference type="ChEBI" id="CHEBI:18420"/>
    </cofactor>
</comment>
<evidence type="ECO:0000256" key="2">
    <source>
        <dbReference type="ARBA" id="ARBA00022679"/>
    </source>
</evidence>
<accession>X1SXX0</accession>
<dbReference type="Gene3D" id="1.10.3090.10">
    <property type="entry name" value="cca-adding enzyme, domain 2"/>
    <property type="match status" value="1"/>
</dbReference>
<dbReference type="CDD" id="cd05398">
    <property type="entry name" value="NT_ClassII-CCAase"/>
    <property type="match status" value="1"/>
</dbReference>
<dbReference type="GO" id="GO:0016779">
    <property type="term" value="F:nucleotidyltransferase activity"/>
    <property type="evidence" value="ECO:0007669"/>
    <property type="project" value="UniProtKB-KW"/>
</dbReference>
<evidence type="ECO:0000259" key="9">
    <source>
        <dbReference type="Pfam" id="PF01966"/>
    </source>
</evidence>
<dbReference type="EMBL" id="BARW01001286">
    <property type="protein sequence ID" value="GAI72669.1"/>
    <property type="molecule type" value="Genomic_DNA"/>
</dbReference>
<evidence type="ECO:0000256" key="4">
    <source>
        <dbReference type="ARBA" id="ARBA00022695"/>
    </source>
</evidence>
<dbReference type="InterPro" id="IPR002646">
    <property type="entry name" value="PolA_pol_head_dom"/>
</dbReference>
<feature type="domain" description="Poly A polymerase head" evidence="8">
    <location>
        <begin position="20"/>
        <end position="141"/>
    </location>
</feature>
<protein>
    <recommendedName>
        <fullName evidence="12">HD domain-containing protein</fullName>
    </recommendedName>
</protein>
<dbReference type="InterPro" id="IPR006675">
    <property type="entry name" value="HDIG_dom"/>
</dbReference>
<evidence type="ECO:0000256" key="3">
    <source>
        <dbReference type="ARBA" id="ARBA00022694"/>
    </source>
</evidence>
<dbReference type="InterPro" id="IPR032828">
    <property type="entry name" value="PolyA_RNA-bd"/>
</dbReference>
<keyword evidence="7" id="KW-0460">Magnesium</keyword>
<dbReference type="InterPro" id="IPR043519">
    <property type="entry name" value="NT_sf"/>
</dbReference>
<keyword evidence="5" id="KW-0479">Metal-binding</keyword>
<dbReference type="SUPFAM" id="SSF81891">
    <property type="entry name" value="Poly A polymerase C-terminal region-like"/>
    <property type="match status" value="1"/>
</dbReference>
<dbReference type="CDD" id="cd00077">
    <property type="entry name" value="HDc"/>
    <property type="match status" value="1"/>
</dbReference>
<evidence type="ECO:0000256" key="5">
    <source>
        <dbReference type="ARBA" id="ARBA00022723"/>
    </source>
</evidence>
<evidence type="ECO:0008006" key="12">
    <source>
        <dbReference type="Google" id="ProtNLM"/>
    </source>
</evidence>
<dbReference type="Pfam" id="PF01966">
    <property type="entry name" value="HD"/>
    <property type="match status" value="1"/>
</dbReference>
<sequence length="388" mass="45342">MQTKLFKQIKKIFQESHYQLYLVGGAVRDKLLKRESKDIDLGTNARPKEMLSILREFNCKHIGFGTIAVYKDSETIEITTFRKIEKYSGVDRIPEVVYGDCIDEDLERRDFTINAMAIDLISGKLIDPYFGESALKNRQLRIPKDDKLVLREDPLRMLRAARFISELGFEPSYSLVSDAIDLASHILFISRERWLMEMDRILLGNHVKKALDFLVDTKIINFILPEVIPSMGVEQPEEYHHKDVWEHTKDVVDNCPKNKNLRWAALLHDLGKPRVMTHKKGQIHFYRHEEVSAKLADHICGRFRMSNQDSKEIIFLVRNHLRPNFYSDKWRDSAVRRFVLDAGDYLANLLALSTADITSHRVSRVNAGLKNLFFEIKFYEFPFFICFQ</sequence>
<keyword evidence="4" id="KW-0548">Nucleotidyltransferase</keyword>
<proteinExistence type="predicted"/>
<dbReference type="AlphaFoldDB" id="X1SXX0"/>
<comment type="caution">
    <text evidence="11">The sequence shown here is derived from an EMBL/GenBank/DDBJ whole genome shotgun (WGS) entry which is preliminary data.</text>
</comment>
<dbReference type="PANTHER" id="PTHR46173">
    <property type="entry name" value="CCA TRNA NUCLEOTIDYLTRANSFERASE 1, MITOCHONDRIAL"/>
    <property type="match status" value="1"/>
</dbReference>
<organism evidence="11">
    <name type="scientific">marine sediment metagenome</name>
    <dbReference type="NCBI Taxonomy" id="412755"/>
    <lineage>
        <taxon>unclassified sequences</taxon>
        <taxon>metagenomes</taxon>
        <taxon>ecological metagenomes</taxon>
    </lineage>
</organism>
<evidence type="ECO:0000256" key="6">
    <source>
        <dbReference type="ARBA" id="ARBA00022741"/>
    </source>
</evidence>
<evidence type="ECO:0000256" key="7">
    <source>
        <dbReference type="ARBA" id="ARBA00022842"/>
    </source>
</evidence>
<feature type="domain" description="HD" evidence="9">
    <location>
        <begin position="258"/>
        <end position="325"/>
    </location>
</feature>
<evidence type="ECO:0000256" key="1">
    <source>
        <dbReference type="ARBA" id="ARBA00001946"/>
    </source>
</evidence>
<evidence type="ECO:0000313" key="11">
    <source>
        <dbReference type="EMBL" id="GAI72669.1"/>
    </source>
</evidence>
<keyword evidence="6" id="KW-0547">Nucleotide-binding</keyword>
<dbReference type="GO" id="GO:0000049">
    <property type="term" value="F:tRNA binding"/>
    <property type="evidence" value="ECO:0007669"/>
    <property type="project" value="TreeGrafter"/>
</dbReference>
<evidence type="ECO:0000259" key="10">
    <source>
        <dbReference type="Pfam" id="PF12627"/>
    </source>
</evidence>
<gene>
    <name evidence="11" type="ORF">S12H4_04253</name>
</gene>
<dbReference type="Gene3D" id="3.30.460.10">
    <property type="entry name" value="Beta Polymerase, domain 2"/>
    <property type="match status" value="1"/>
</dbReference>